<accession>A0A8K0IZ33</accession>
<comment type="caution">
    <text evidence="2">The sequence shown here is derived from an EMBL/GenBank/DDBJ whole genome shotgun (WGS) entry which is preliminary data.</text>
</comment>
<sequence length="63" mass="6791">MMDDKAVSRDELVGASTPAKPAVMGHAPDADLDLTDEDILDNITGPAARPHERLREALLWALP</sequence>
<gene>
    <name evidence="2" type="ORF">E4U42_001803</name>
</gene>
<feature type="compositionally biased region" description="Basic and acidic residues" evidence="1">
    <location>
        <begin position="1"/>
        <end position="12"/>
    </location>
</feature>
<organism evidence="2 3">
    <name type="scientific">Claviceps africana</name>
    <dbReference type="NCBI Taxonomy" id="83212"/>
    <lineage>
        <taxon>Eukaryota</taxon>
        <taxon>Fungi</taxon>
        <taxon>Dikarya</taxon>
        <taxon>Ascomycota</taxon>
        <taxon>Pezizomycotina</taxon>
        <taxon>Sordariomycetes</taxon>
        <taxon>Hypocreomycetidae</taxon>
        <taxon>Hypocreales</taxon>
        <taxon>Clavicipitaceae</taxon>
        <taxon>Claviceps</taxon>
    </lineage>
</organism>
<keyword evidence="3" id="KW-1185">Reference proteome</keyword>
<evidence type="ECO:0000313" key="3">
    <source>
        <dbReference type="Proteomes" id="UP000811619"/>
    </source>
</evidence>
<proteinExistence type="predicted"/>
<reference evidence="2" key="1">
    <citation type="journal article" date="2020" name="bioRxiv">
        <title>Whole genome comparisons of ergot fungi reveals the divergence and evolution of species within the genus Claviceps are the result of varying mechanisms driving genome evolution and host range expansion.</title>
        <authorList>
            <person name="Wyka S.A."/>
            <person name="Mondo S.J."/>
            <person name="Liu M."/>
            <person name="Dettman J."/>
            <person name="Nalam V."/>
            <person name="Broders K.D."/>
        </authorList>
    </citation>
    <scope>NUCLEOTIDE SEQUENCE</scope>
    <source>
        <strain evidence="2">CCC 489</strain>
    </source>
</reference>
<feature type="non-terminal residue" evidence="2">
    <location>
        <position position="63"/>
    </location>
</feature>
<evidence type="ECO:0000313" key="2">
    <source>
        <dbReference type="EMBL" id="KAG5912808.1"/>
    </source>
</evidence>
<name>A0A8K0IZ33_9HYPO</name>
<dbReference type="Proteomes" id="UP000811619">
    <property type="component" value="Unassembled WGS sequence"/>
</dbReference>
<protein>
    <submittedName>
        <fullName evidence="2">Uncharacterized protein</fullName>
    </submittedName>
</protein>
<dbReference type="AlphaFoldDB" id="A0A8K0IZ33"/>
<dbReference type="EMBL" id="SRPY01001577">
    <property type="protein sequence ID" value="KAG5912808.1"/>
    <property type="molecule type" value="Genomic_DNA"/>
</dbReference>
<evidence type="ECO:0000256" key="1">
    <source>
        <dbReference type="SAM" id="MobiDB-lite"/>
    </source>
</evidence>
<feature type="region of interest" description="Disordered" evidence="1">
    <location>
        <begin position="1"/>
        <end position="30"/>
    </location>
</feature>